<keyword evidence="7 9" id="KW-0472">Membrane</keyword>
<dbReference type="OrthoDB" id="9807778at2"/>
<dbReference type="Gene3D" id="3.90.550.10">
    <property type="entry name" value="Spore Coat Polysaccharide Biosynthesis Protein SpsA, Chain A"/>
    <property type="match status" value="1"/>
</dbReference>
<keyword evidence="6 9" id="KW-1133">Transmembrane helix</keyword>
<feature type="domain" description="Glycosyltransferase 2-like" evidence="10">
    <location>
        <begin position="9"/>
        <end position="169"/>
    </location>
</feature>
<dbReference type="InterPro" id="IPR001173">
    <property type="entry name" value="Glyco_trans_2-like"/>
</dbReference>
<evidence type="ECO:0000313" key="11">
    <source>
        <dbReference type="EMBL" id="SEF90052.1"/>
    </source>
</evidence>
<keyword evidence="12" id="KW-1185">Reference proteome</keyword>
<protein>
    <submittedName>
        <fullName evidence="11">Dolichol-phosphate mannosyltransferase</fullName>
    </submittedName>
</protein>
<keyword evidence="3 11" id="KW-0808">Transferase</keyword>
<evidence type="ECO:0000256" key="8">
    <source>
        <dbReference type="SAM" id="MobiDB-lite"/>
    </source>
</evidence>
<dbReference type="AlphaFoldDB" id="A0A1H5VRZ3"/>
<keyword evidence="2 11" id="KW-0328">Glycosyltransferase</keyword>
<keyword evidence="4 9" id="KW-0812">Transmembrane</keyword>
<keyword evidence="5" id="KW-0448">Lipopolysaccharide biosynthesis</keyword>
<evidence type="ECO:0000256" key="5">
    <source>
        <dbReference type="ARBA" id="ARBA00022985"/>
    </source>
</evidence>
<evidence type="ECO:0000256" key="1">
    <source>
        <dbReference type="ARBA" id="ARBA00022475"/>
    </source>
</evidence>
<dbReference type="CDD" id="cd04187">
    <property type="entry name" value="DPM1_like_bac"/>
    <property type="match status" value="1"/>
</dbReference>
<dbReference type="GO" id="GO:0005886">
    <property type="term" value="C:plasma membrane"/>
    <property type="evidence" value="ECO:0007669"/>
    <property type="project" value="TreeGrafter"/>
</dbReference>
<dbReference type="InterPro" id="IPR050256">
    <property type="entry name" value="Glycosyltransferase_2"/>
</dbReference>
<feature type="transmembrane region" description="Helical" evidence="9">
    <location>
        <begin position="230"/>
        <end position="257"/>
    </location>
</feature>
<dbReference type="GO" id="GO:0016757">
    <property type="term" value="F:glycosyltransferase activity"/>
    <property type="evidence" value="ECO:0007669"/>
    <property type="project" value="UniProtKB-KW"/>
</dbReference>
<evidence type="ECO:0000256" key="6">
    <source>
        <dbReference type="ARBA" id="ARBA00022989"/>
    </source>
</evidence>
<gene>
    <name evidence="11" type="ORF">SAMN05421819_1287</name>
</gene>
<dbReference type="PANTHER" id="PTHR48090">
    <property type="entry name" value="UNDECAPRENYL-PHOSPHATE 4-DEOXY-4-FORMAMIDO-L-ARABINOSE TRANSFERASE-RELATED"/>
    <property type="match status" value="1"/>
</dbReference>
<dbReference type="Pfam" id="PF00535">
    <property type="entry name" value="Glycos_transf_2"/>
    <property type="match status" value="1"/>
</dbReference>
<dbReference type="SUPFAM" id="SSF53448">
    <property type="entry name" value="Nucleotide-diphospho-sugar transferases"/>
    <property type="match status" value="1"/>
</dbReference>
<sequence length="349" mass="39139">MKNDRPYISIVIPVFRAESILPVLCERLTASLRNLNVEYEIFLIDDRSPDNSWEVMRQMAALYPTITAIRLSRNFGQHYALTAGLDFVSGEWTVTMDCDLQDQPEEIAKLLAVAEQGNDVVLARRVDRKDRWSKRWASRFFYGVYYLLSGHRMDPAVGSFRMMRRSVVDGYRSMREASRLFNGMVQWLGFTTAYVDVEHAARYEGSSSYDLRGLFRLATNGIVAFSNRPLYFSVAVGLTMSVFSVGFGAYVLILYLVHHILAVPGWMSLVTLTTFIGGLILLNLGILGIYVGRIYDETKGRPLYVVDQIVANAPSATLTHHDLTQPGLRSGQSSLDTQKGDLGSGPPLV</sequence>
<evidence type="ECO:0000256" key="9">
    <source>
        <dbReference type="SAM" id="Phobius"/>
    </source>
</evidence>
<keyword evidence="1" id="KW-1003">Cell membrane</keyword>
<feature type="region of interest" description="Disordered" evidence="8">
    <location>
        <begin position="324"/>
        <end position="349"/>
    </location>
</feature>
<evidence type="ECO:0000259" key="10">
    <source>
        <dbReference type="Pfam" id="PF00535"/>
    </source>
</evidence>
<proteinExistence type="predicted"/>
<name>A0A1H5VRZ3_9BACT</name>
<dbReference type="GO" id="GO:0009103">
    <property type="term" value="P:lipopolysaccharide biosynthetic process"/>
    <property type="evidence" value="ECO:0007669"/>
    <property type="project" value="UniProtKB-KW"/>
</dbReference>
<organism evidence="11 12">
    <name type="scientific">Bryocella elongata</name>
    <dbReference type="NCBI Taxonomy" id="863522"/>
    <lineage>
        <taxon>Bacteria</taxon>
        <taxon>Pseudomonadati</taxon>
        <taxon>Acidobacteriota</taxon>
        <taxon>Terriglobia</taxon>
        <taxon>Terriglobales</taxon>
        <taxon>Acidobacteriaceae</taxon>
        <taxon>Bryocella</taxon>
    </lineage>
</organism>
<evidence type="ECO:0000256" key="4">
    <source>
        <dbReference type="ARBA" id="ARBA00022692"/>
    </source>
</evidence>
<dbReference type="Proteomes" id="UP000236728">
    <property type="component" value="Unassembled WGS sequence"/>
</dbReference>
<evidence type="ECO:0000256" key="2">
    <source>
        <dbReference type="ARBA" id="ARBA00022676"/>
    </source>
</evidence>
<evidence type="ECO:0000256" key="3">
    <source>
        <dbReference type="ARBA" id="ARBA00022679"/>
    </source>
</evidence>
<reference evidence="11 12" key="1">
    <citation type="submission" date="2016-10" db="EMBL/GenBank/DDBJ databases">
        <authorList>
            <person name="de Groot N.N."/>
        </authorList>
    </citation>
    <scope>NUCLEOTIDE SEQUENCE [LARGE SCALE GENOMIC DNA]</scope>
    <source>
        <strain evidence="11 12">DSM 22489</strain>
    </source>
</reference>
<dbReference type="EMBL" id="FNVA01000002">
    <property type="protein sequence ID" value="SEF90052.1"/>
    <property type="molecule type" value="Genomic_DNA"/>
</dbReference>
<dbReference type="InterPro" id="IPR029044">
    <property type="entry name" value="Nucleotide-diphossugar_trans"/>
</dbReference>
<feature type="transmembrane region" description="Helical" evidence="9">
    <location>
        <begin position="269"/>
        <end position="291"/>
    </location>
</feature>
<dbReference type="RefSeq" id="WP_160115038.1">
    <property type="nucleotide sequence ID" value="NZ_FNVA01000002.1"/>
</dbReference>
<accession>A0A1H5VRZ3</accession>
<evidence type="ECO:0000313" key="12">
    <source>
        <dbReference type="Proteomes" id="UP000236728"/>
    </source>
</evidence>
<evidence type="ECO:0000256" key="7">
    <source>
        <dbReference type="ARBA" id="ARBA00023136"/>
    </source>
</evidence>
<dbReference type="PANTHER" id="PTHR48090:SF3">
    <property type="entry name" value="UNDECAPRENYL-PHOSPHATE 4-DEOXY-4-FORMAMIDO-L-ARABINOSE TRANSFERASE"/>
    <property type="match status" value="1"/>
</dbReference>